<reference evidence="2 3" key="1">
    <citation type="submission" date="2019-03" db="EMBL/GenBank/DDBJ databases">
        <title>Luteimonas zhaokaii sp.nov., isolated from the rectal contents of Plateau pika in Yushu, Qinghai Province, China.</title>
        <authorList>
            <person name="Zhang G."/>
        </authorList>
    </citation>
    <scope>NUCLEOTIDE SEQUENCE [LARGE SCALE GENOMIC DNA]</scope>
    <source>
        <strain evidence="2 3">B9</strain>
    </source>
</reference>
<organism evidence="2 3">
    <name type="scientific">Luteimonas aestuarii</name>
    <dbReference type="NCBI Taxonomy" id="453837"/>
    <lineage>
        <taxon>Bacteria</taxon>
        <taxon>Pseudomonadati</taxon>
        <taxon>Pseudomonadota</taxon>
        <taxon>Gammaproteobacteria</taxon>
        <taxon>Lysobacterales</taxon>
        <taxon>Lysobacteraceae</taxon>
        <taxon>Luteimonas</taxon>
    </lineage>
</organism>
<dbReference type="RefSeq" id="WP_133321246.1">
    <property type="nucleotide sequence ID" value="NZ_SMTF01000003.1"/>
</dbReference>
<keyword evidence="1" id="KW-0732">Signal</keyword>
<dbReference type="EMBL" id="SMTF01000003">
    <property type="protein sequence ID" value="TDK26213.1"/>
    <property type="molecule type" value="Genomic_DNA"/>
</dbReference>
<name>A0A4R5TYD6_9GAMM</name>
<comment type="caution">
    <text evidence="2">The sequence shown here is derived from an EMBL/GenBank/DDBJ whole genome shotgun (WGS) entry which is preliminary data.</text>
</comment>
<accession>A0A4R5TYD6</accession>
<feature type="chain" id="PRO_5020470311" evidence="1">
    <location>
        <begin position="22"/>
        <end position="159"/>
    </location>
</feature>
<dbReference type="OrthoDB" id="6051562at2"/>
<protein>
    <submittedName>
        <fullName evidence="2">Uncharacterized protein</fullName>
    </submittedName>
</protein>
<evidence type="ECO:0000313" key="2">
    <source>
        <dbReference type="EMBL" id="TDK26213.1"/>
    </source>
</evidence>
<feature type="signal peptide" evidence="1">
    <location>
        <begin position="1"/>
        <end position="21"/>
    </location>
</feature>
<evidence type="ECO:0000256" key="1">
    <source>
        <dbReference type="SAM" id="SignalP"/>
    </source>
</evidence>
<gene>
    <name evidence="2" type="ORF">E2F46_06340</name>
</gene>
<proteinExistence type="predicted"/>
<keyword evidence="3" id="KW-1185">Reference proteome</keyword>
<evidence type="ECO:0000313" key="3">
    <source>
        <dbReference type="Proteomes" id="UP000294796"/>
    </source>
</evidence>
<dbReference type="Proteomes" id="UP000294796">
    <property type="component" value="Unassembled WGS sequence"/>
</dbReference>
<dbReference type="AlphaFoldDB" id="A0A4R5TYD6"/>
<sequence length="159" mass="16290">MNGMRIAGAIGLAAMIGAANADEPLSCRIERGELSGASAEVVRLDFTWSTTHQSTEPTGPIHTSIGLIDQAEGPRYTTAMTLNGRTLAIPAQLTGLIRFGTAYDAGGRVALAYLLEREGDASATPSQAVVVLDAAGNVIESEVLAGDAPASGGHCVLIQ</sequence>